<evidence type="ECO:0000313" key="4">
    <source>
        <dbReference type="Proteomes" id="UP000266188"/>
    </source>
</evidence>
<feature type="transmembrane region" description="Helical" evidence="1">
    <location>
        <begin position="445"/>
        <end position="466"/>
    </location>
</feature>
<accession>A0A3A2ZQQ0</accession>
<dbReference type="OrthoDB" id="6361347at2759"/>
<organism evidence="3 4">
    <name type="scientific">Aspergillus sclerotialis</name>
    <dbReference type="NCBI Taxonomy" id="2070753"/>
    <lineage>
        <taxon>Eukaryota</taxon>
        <taxon>Fungi</taxon>
        <taxon>Dikarya</taxon>
        <taxon>Ascomycota</taxon>
        <taxon>Pezizomycotina</taxon>
        <taxon>Eurotiomycetes</taxon>
        <taxon>Eurotiomycetidae</taxon>
        <taxon>Eurotiales</taxon>
        <taxon>Aspergillaceae</taxon>
        <taxon>Aspergillus</taxon>
        <taxon>Aspergillus subgen. Polypaecilum</taxon>
    </lineage>
</organism>
<evidence type="ECO:0000256" key="1">
    <source>
        <dbReference type="SAM" id="Phobius"/>
    </source>
</evidence>
<protein>
    <recommendedName>
        <fullName evidence="2">ER-bound oxygenase mpaB/mpaB'/Rubber oxygenase catalytic domain-containing protein</fullName>
    </recommendedName>
</protein>
<sequence>MSTRSSPQPGDQVSNWGYTFTWTEKHPSKQEIEPLRHQYDTLGASALERLHAIRGVAVEESKAKGTPMPSSDLYTLLRDNYANDEVLSRFWEDTHTVPDWVDWEQLARGQKFFYRYLIPNLVGFAVQGFIAENSAVPGVIEVLVRTGGFSTRTLLGRILETFQWLIQITHDLPAIQPGGSGHAATMRVRLLHSSVRQRILHLANNRPSYFNTAKYGIPINTLDSIHSITAFACNPMWLQLPKFGVHPSSSDIEDYIAFFRYVSHVIGSPTEYFVDADTAKKTMESMLVHELRTTETSRVIAFNFLECVGNLPSPFYASMGFIRAASRWVNGREMCEELDVRGAGVFSYVVFMGYCCLVMGMAWLQRLIPGLDEWTIGFTRKHLYEGIVNRRSRSLFDFKYIPQVGKSTGRERFTKDGTEKGDSALLYAPVLSTVANIVDIGAFEMACLTAGLFVATMMVLAILFMGKTAPAVYTAYFAPHSVAGFA</sequence>
<evidence type="ECO:0000313" key="3">
    <source>
        <dbReference type="EMBL" id="RJE23787.1"/>
    </source>
</evidence>
<keyword evidence="4" id="KW-1185">Reference proteome</keyword>
<reference evidence="4" key="1">
    <citation type="submission" date="2017-02" db="EMBL/GenBank/DDBJ databases">
        <authorList>
            <person name="Tafer H."/>
            <person name="Lopandic K."/>
        </authorList>
    </citation>
    <scope>NUCLEOTIDE SEQUENCE [LARGE SCALE GENOMIC DNA]</scope>
    <source>
        <strain evidence="4">CBS 366.77</strain>
    </source>
</reference>
<name>A0A3A2ZQQ0_9EURO</name>
<keyword evidence="1" id="KW-0812">Transmembrane</keyword>
<dbReference type="GO" id="GO:0016491">
    <property type="term" value="F:oxidoreductase activity"/>
    <property type="evidence" value="ECO:0007669"/>
    <property type="project" value="InterPro"/>
</dbReference>
<gene>
    <name evidence="3" type="ORF">PHISCL_03872</name>
</gene>
<feature type="domain" description="ER-bound oxygenase mpaB/mpaB'/Rubber oxygenase catalytic" evidence="2">
    <location>
        <begin position="131"/>
        <end position="341"/>
    </location>
</feature>
<evidence type="ECO:0000259" key="2">
    <source>
        <dbReference type="Pfam" id="PF09995"/>
    </source>
</evidence>
<dbReference type="InterPro" id="IPR018713">
    <property type="entry name" value="MPAB/Lcp_cat_dom"/>
</dbReference>
<feature type="transmembrane region" description="Helical" evidence="1">
    <location>
        <begin position="345"/>
        <end position="364"/>
    </location>
</feature>
<comment type="caution">
    <text evidence="3">The sequence shown here is derived from an EMBL/GenBank/DDBJ whole genome shotgun (WGS) entry which is preliminary data.</text>
</comment>
<dbReference type="Pfam" id="PF09995">
    <property type="entry name" value="MPAB_Lcp_cat"/>
    <property type="match status" value="1"/>
</dbReference>
<keyword evidence="1" id="KW-0472">Membrane</keyword>
<keyword evidence="1" id="KW-1133">Transmembrane helix</keyword>
<dbReference type="PANTHER" id="PTHR37539">
    <property type="entry name" value="SECRETED PROTEIN-RELATED"/>
    <property type="match status" value="1"/>
</dbReference>
<dbReference type="EMBL" id="MVGC01000105">
    <property type="protein sequence ID" value="RJE23787.1"/>
    <property type="molecule type" value="Genomic_DNA"/>
</dbReference>
<dbReference type="STRING" id="2070753.A0A3A2ZQQ0"/>
<dbReference type="PANTHER" id="PTHR37539:SF1">
    <property type="entry name" value="ER-BOUND OXYGENASE MPAB_MPAB'_RUBBER OXYGENASE CATALYTIC DOMAIN-CONTAINING PROTEIN"/>
    <property type="match status" value="1"/>
</dbReference>
<dbReference type="InterPro" id="IPR037473">
    <property type="entry name" value="Lcp-like"/>
</dbReference>
<dbReference type="Proteomes" id="UP000266188">
    <property type="component" value="Unassembled WGS sequence"/>
</dbReference>
<proteinExistence type="predicted"/>
<dbReference type="AlphaFoldDB" id="A0A3A2ZQQ0"/>